<dbReference type="Gene3D" id="3.30.40.10">
    <property type="entry name" value="Zinc/RING finger domain, C3HC4 (zinc finger)"/>
    <property type="match status" value="1"/>
</dbReference>
<dbReference type="PANTHER" id="PTHR46539">
    <property type="entry name" value="E3 UBIQUITIN-PROTEIN LIGASE ATL42"/>
    <property type="match status" value="1"/>
</dbReference>
<evidence type="ECO:0000256" key="6">
    <source>
        <dbReference type="ARBA" id="ARBA00022989"/>
    </source>
</evidence>
<comment type="similarity">
    <text evidence="8">Belongs to the RING-type zinc finger family. ATL subfamily.</text>
</comment>
<keyword evidence="2" id="KW-0812">Transmembrane</keyword>
<evidence type="ECO:0000259" key="10">
    <source>
        <dbReference type="PROSITE" id="PS50089"/>
    </source>
</evidence>
<dbReference type="SUPFAM" id="SSF57850">
    <property type="entry name" value="RING/U-box"/>
    <property type="match status" value="1"/>
</dbReference>
<evidence type="ECO:0000313" key="12">
    <source>
        <dbReference type="Proteomes" id="UP000075243"/>
    </source>
</evidence>
<evidence type="ECO:0000313" key="11">
    <source>
        <dbReference type="EMBL" id="KYP58873.1"/>
    </source>
</evidence>
<dbReference type="SMART" id="SM00184">
    <property type="entry name" value="RING"/>
    <property type="match status" value="1"/>
</dbReference>
<organism evidence="11 12">
    <name type="scientific">Cajanus cajan</name>
    <name type="common">Pigeon pea</name>
    <name type="synonym">Cajanus indicus</name>
    <dbReference type="NCBI Taxonomy" id="3821"/>
    <lineage>
        <taxon>Eukaryota</taxon>
        <taxon>Viridiplantae</taxon>
        <taxon>Streptophyta</taxon>
        <taxon>Embryophyta</taxon>
        <taxon>Tracheophyta</taxon>
        <taxon>Spermatophyta</taxon>
        <taxon>Magnoliopsida</taxon>
        <taxon>eudicotyledons</taxon>
        <taxon>Gunneridae</taxon>
        <taxon>Pentapetalae</taxon>
        <taxon>rosids</taxon>
        <taxon>fabids</taxon>
        <taxon>Fabales</taxon>
        <taxon>Fabaceae</taxon>
        <taxon>Papilionoideae</taxon>
        <taxon>50 kb inversion clade</taxon>
        <taxon>NPAAA clade</taxon>
        <taxon>indigoferoid/millettioid clade</taxon>
        <taxon>Phaseoleae</taxon>
        <taxon>Cajanus</taxon>
    </lineage>
</organism>
<accession>A0A151SVP5</accession>
<evidence type="ECO:0000256" key="5">
    <source>
        <dbReference type="ARBA" id="ARBA00022833"/>
    </source>
</evidence>
<dbReference type="PANTHER" id="PTHR46539:SF9">
    <property type="entry name" value="RING-H2 FINGER PROTEIN ATL56"/>
    <property type="match status" value="1"/>
</dbReference>
<keyword evidence="7" id="KW-0472">Membrane</keyword>
<feature type="domain" description="RING-type" evidence="10">
    <location>
        <begin position="11"/>
        <end position="53"/>
    </location>
</feature>
<gene>
    <name evidence="11" type="ORF">KK1_014295</name>
</gene>
<keyword evidence="4 9" id="KW-0863">Zinc-finger</keyword>
<evidence type="ECO:0000256" key="4">
    <source>
        <dbReference type="ARBA" id="ARBA00022771"/>
    </source>
</evidence>
<evidence type="ECO:0000256" key="8">
    <source>
        <dbReference type="ARBA" id="ARBA00024209"/>
    </source>
</evidence>
<comment type="subcellular location">
    <subcellularLocation>
        <location evidence="1">Membrane</location>
    </subcellularLocation>
</comment>
<dbReference type="OMA" id="FPLCKHI"/>
<evidence type="ECO:0000256" key="3">
    <source>
        <dbReference type="ARBA" id="ARBA00022723"/>
    </source>
</evidence>
<evidence type="ECO:0000256" key="7">
    <source>
        <dbReference type="ARBA" id="ARBA00023136"/>
    </source>
</evidence>
<dbReference type="PROSITE" id="PS50089">
    <property type="entry name" value="ZF_RING_2"/>
    <property type="match status" value="1"/>
</dbReference>
<reference evidence="11 12" key="1">
    <citation type="journal article" date="2012" name="Nat. Biotechnol.">
        <title>Draft genome sequence of pigeonpea (Cajanus cajan), an orphan legume crop of resource-poor farmers.</title>
        <authorList>
            <person name="Varshney R.K."/>
            <person name="Chen W."/>
            <person name="Li Y."/>
            <person name="Bharti A.K."/>
            <person name="Saxena R.K."/>
            <person name="Schlueter J.A."/>
            <person name="Donoghue M.T."/>
            <person name="Azam S."/>
            <person name="Fan G."/>
            <person name="Whaley A.M."/>
            <person name="Farmer A.D."/>
            <person name="Sheridan J."/>
            <person name="Iwata A."/>
            <person name="Tuteja R."/>
            <person name="Penmetsa R.V."/>
            <person name="Wu W."/>
            <person name="Upadhyaya H.D."/>
            <person name="Yang S.P."/>
            <person name="Shah T."/>
            <person name="Saxena K.B."/>
            <person name="Michael T."/>
            <person name="McCombie W.R."/>
            <person name="Yang B."/>
            <person name="Zhang G."/>
            <person name="Yang H."/>
            <person name="Wang J."/>
            <person name="Spillane C."/>
            <person name="Cook D.R."/>
            <person name="May G.D."/>
            <person name="Xu X."/>
            <person name="Jackson S.A."/>
        </authorList>
    </citation>
    <scope>NUCLEOTIDE SEQUENCE [LARGE SCALE GENOMIC DNA]</scope>
    <source>
        <strain evidence="12">cv. Asha</strain>
    </source>
</reference>
<keyword evidence="5" id="KW-0862">Zinc</keyword>
<keyword evidence="6" id="KW-1133">Transmembrane helix</keyword>
<dbReference type="InterPro" id="IPR001841">
    <property type="entry name" value="Znf_RING"/>
</dbReference>
<dbReference type="GO" id="GO:0016020">
    <property type="term" value="C:membrane"/>
    <property type="evidence" value="ECO:0007669"/>
    <property type="project" value="UniProtKB-SubCell"/>
</dbReference>
<evidence type="ECO:0000256" key="2">
    <source>
        <dbReference type="ARBA" id="ARBA00022692"/>
    </source>
</evidence>
<name>A0A151SVP5_CAJCA</name>
<proteinExistence type="inferred from homology"/>
<dbReference type="EMBL" id="CM003612">
    <property type="protein sequence ID" value="KYP58873.1"/>
    <property type="molecule type" value="Genomic_DNA"/>
</dbReference>
<sequence>MHGVTRSCGECAICLEEFQVGQFCQVFPLCKHIFHSDCIDHWLQKKLTCPICRSCI</sequence>
<dbReference type="STRING" id="3821.A0A151SVP5"/>
<dbReference type="AlphaFoldDB" id="A0A151SVP5"/>
<evidence type="ECO:0000256" key="9">
    <source>
        <dbReference type="PROSITE-ProRule" id="PRU00175"/>
    </source>
</evidence>
<dbReference type="GO" id="GO:0008270">
    <property type="term" value="F:zinc ion binding"/>
    <property type="evidence" value="ECO:0007669"/>
    <property type="project" value="UniProtKB-KW"/>
</dbReference>
<dbReference type="InterPro" id="IPR013083">
    <property type="entry name" value="Znf_RING/FYVE/PHD"/>
</dbReference>
<dbReference type="Pfam" id="PF13639">
    <property type="entry name" value="zf-RING_2"/>
    <property type="match status" value="1"/>
</dbReference>
<evidence type="ECO:0000256" key="1">
    <source>
        <dbReference type="ARBA" id="ARBA00004370"/>
    </source>
</evidence>
<protein>
    <submittedName>
        <fullName evidence="11">RING-H2 finger protein ATL3G</fullName>
    </submittedName>
</protein>
<dbReference type="Proteomes" id="UP000075243">
    <property type="component" value="Chromosome 10"/>
</dbReference>
<keyword evidence="3" id="KW-0479">Metal-binding</keyword>
<dbReference type="Gramene" id="C.cajan_13872.t">
    <property type="protein sequence ID" value="C.cajan_13872.t.cds1"/>
    <property type="gene ID" value="C.cajan_13872"/>
</dbReference>
<keyword evidence="12" id="KW-1185">Reference proteome</keyword>